<reference evidence="1 2" key="1">
    <citation type="submission" date="2024-05" db="EMBL/GenBank/DDBJ databases">
        <title>Roseateles sp. 2.12 16S ribosomal RNA gene Genome sequencing and assembly.</title>
        <authorList>
            <person name="Woo H."/>
        </authorList>
    </citation>
    <scope>NUCLEOTIDE SEQUENCE [LARGE SCALE GENOMIC DNA]</scope>
    <source>
        <strain evidence="1 2">2.12</strain>
    </source>
</reference>
<evidence type="ECO:0000313" key="1">
    <source>
        <dbReference type="EMBL" id="MEO3715772.1"/>
    </source>
</evidence>
<proteinExistence type="predicted"/>
<dbReference type="EMBL" id="JBDPZC010000019">
    <property type="protein sequence ID" value="MEO3715772.1"/>
    <property type="molecule type" value="Genomic_DNA"/>
</dbReference>
<dbReference type="RefSeq" id="WP_347613441.1">
    <property type="nucleotide sequence ID" value="NZ_JBDPZC010000019.1"/>
</dbReference>
<accession>A0ABV0GL12</accession>
<dbReference type="Proteomes" id="UP001462640">
    <property type="component" value="Unassembled WGS sequence"/>
</dbReference>
<evidence type="ECO:0000313" key="2">
    <source>
        <dbReference type="Proteomes" id="UP001462640"/>
    </source>
</evidence>
<gene>
    <name evidence="1" type="ORF">ABDJ40_23610</name>
</gene>
<keyword evidence="2" id="KW-1185">Reference proteome</keyword>
<name>A0ABV0GL12_9BURK</name>
<protein>
    <submittedName>
        <fullName evidence="1">Uncharacterized protein</fullName>
    </submittedName>
</protein>
<sequence>MSSPTLPLDAFLPCHPLDAEERERRVARRDQLFALCSPAEQSLLVKIARWHRRSQPRVLVRTSEPLLAQVALQSRQWLAMDARRDLWLRERFLRRLWTALREHPGDTLFGALYVLRALDPLCELEGRESAISQAWTRLARACLEDLRSPAAARLAAFQRCADLPQALVPRATRPDELDRQAWLLLEGLLAQAAPEALQLLDMHWRRNDTAVRLEPQSLFPPAENLCRVARLLRPERPTVAAQLMGEALLFMAFQRDSQEAGGALRSVLRQSMAAVAEDLFSMLLAEPPLPLEDQGQLLRRLFRFGDPDAAYWAQLPALALGLQSRLDPAQEMLGMRLLGLVAAYAAPASGLAGVAIERLEALAGKWLALAEKPRMESLHGWLHSLLGCLAERSANNGAWQKSSRRWFRWTAQGDLVLQERNSALLASPDAPALAMVDRVLDDFMGRVIREAPCAALRHRVTLIRHIPHEGLNRKHHQRLREEFAALAAADPSAAGAALERVAGTSVDERDSDLPYQAALCRETLDLLLPALQALSLAAAARARRGLDLNPGLGSQCDYFDDLY</sequence>
<comment type="caution">
    <text evidence="1">The sequence shown here is derived from an EMBL/GenBank/DDBJ whole genome shotgun (WGS) entry which is preliminary data.</text>
</comment>
<organism evidence="1 2">
    <name type="scientific">Roseateles flavus</name>
    <dbReference type="NCBI Taxonomy" id="3149041"/>
    <lineage>
        <taxon>Bacteria</taxon>
        <taxon>Pseudomonadati</taxon>
        <taxon>Pseudomonadota</taxon>
        <taxon>Betaproteobacteria</taxon>
        <taxon>Burkholderiales</taxon>
        <taxon>Sphaerotilaceae</taxon>
        <taxon>Roseateles</taxon>
    </lineage>
</organism>